<protein>
    <submittedName>
        <fullName evidence="1">Uncharacterized protein</fullName>
    </submittedName>
</protein>
<comment type="caution">
    <text evidence="1">The sequence shown here is derived from an EMBL/GenBank/DDBJ whole genome shotgun (WGS) entry which is preliminary data.</text>
</comment>
<dbReference type="EMBL" id="JAIWYP010000008">
    <property type="protein sequence ID" value="KAH3786196.1"/>
    <property type="molecule type" value="Genomic_DNA"/>
</dbReference>
<proteinExistence type="predicted"/>
<keyword evidence="2" id="KW-1185">Reference proteome</keyword>
<organism evidence="1 2">
    <name type="scientific">Dreissena polymorpha</name>
    <name type="common">Zebra mussel</name>
    <name type="synonym">Mytilus polymorpha</name>
    <dbReference type="NCBI Taxonomy" id="45954"/>
    <lineage>
        <taxon>Eukaryota</taxon>
        <taxon>Metazoa</taxon>
        <taxon>Spiralia</taxon>
        <taxon>Lophotrochozoa</taxon>
        <taxon>Mollusca</taxon>
        <taxon>Bivalvia</taxon>
        <taxon>Autobranchia</taxon>
        <taxon>Heteroconchia</taxon>
        <taxon>Euheterodonta</taxon>
        <taxon>Imparidentia</taxon>
        <taxon>Neoheterodontei</taxon>
        <taxon>Myida</taxon>
        <taxon>Dreissenoidea</taxon>
        <taxon>Dreissenidae</taxon>
        <taxon>Dreissena</taxon>
    </lineage>
</organism>
<reference evidence="1" key="1">
    <citation type="journal article" date="2019" name="bioRxiv">
        <title>The Genome of the Zebra Mussel, Dreissena polymorpha: A Resource for Invasive Species Research.</title>
        <authorList>
            <person name="McCartney M.A."/>
            <person name="Auch B."/>
            <person name="Kono T."/>
            <person name="Mallez S."/>
            <person name="Zhang Y."/>
            <person name="Obille A."/>
            <person name="Becker A."/>
            <person name="Abrahante J.E."/>
            <person name="Garbe J."/>
            <person name="Badalamenti J.P."/>
            <person name="Herman A."/>
            <person name="Mangelson H."/>
            <person name="Liachko I."/>
            <person name="Sullivan S."/>
            <person name="Sone E.D."/>
            <person name="Koren S."/>
            <person name="Silverstein K.A.T."/>
            <person name="Beckman K.B."/>
            <person name="Gohl D.M."/>
        </authorList>
    </citation>
    <scope>NUCLEOTIDE SEQUENCE</scope>
    <source>
        <strain evidence="1">Duluth1</strain>
        <tissue evidence="1">Whole animal</tissue>
    </source>
</reference>
<accession>A0A9D4EUV7</accession>
<reference evidence="1" key="2">
    <citation type="submission" date="2020-11" db="EMBL/GenBank/DDBJ databases">
        <authorList>
            <person name="McCartney M.A."/>
            <person name="Auch B."/>
            <person name="Kono T."/>
            <person name="Mallez S."/>
            <person name="Becker A."/>
            <person name="Gohl D.M."/>
            <person name="Silverstein K.A.T."/>
            <person name="Koren S."/>
            <person name="Bechman K.B."/>
            <person name="Herman A."/>
            <person name="Abrahante J.E."/>
            <person name="Garbe J."/>
        </authorList>
    </citation>
    <scope>NUCLEOTIDE SEQUENCE</scope>
    <source>
        <strain evidence="1">Duluth1</strain>
        <tissue evidence="1">Whole animal</tissue>
    </source>
</reference>
<name>A0A9D4EUV7_DREPO</name>
<sequence>MANFQDVFTSTEYRNWMKCHFAQSLAKDVPTDVVEAEIESFVFRYYNMLKALRFSNMAQYVTNA</sequence>
<evidence type="ECO:0000313" key="1">
    <source>
        <dbReference type="EMBL" id="KAH3786196.1"/>
    </source>
</evidence>
<dbReference type="Proteomes" id="UP000828390">
    <property type="component" value="Unassembled WGS sequence"/>
</dbReference>
<evidence type="ECO:0000313" key="2">
    <source>
        <dbReference type="Proteomes" id="UP000828390"/>
    </source>
</evidence>
<gene>
    <name evidence="1" type="ORF">DPMN_164299</name>
</gene>
<dbReference type="AlphaFoldDB" id="A0A9D4EUV7"/>